<name>X0YK79_9ZZZZ</name>
<accession>X0YK79</accession>
<comment type="caution">
    <text evidence="2">The sequence shown here is derived from an EMBL/GenBank/DDBJ whole genome shotgun (WGS) entry which is preliminary data.</text>
</comment>
<dbReference type="CDD" id="cd05403">
    <property type="entry name" value="NT_KNTase_like"/>
    <property type="match status" value="1"/>
</dbReference>
<dbReference type="Gene3D" id="3.30.460.10">
    <property type="entry name" value="Beta Polymerase, domain 2"/>
    <property type="match status" value="1"/>
</dbReference>
<reference evidence="2" key="1">
    <citation type="journal article" date="2014" name="Front. Microbiol.">
        <title>High frequency of phylogenetically diverse reductive dehalogenase-homologous genes in deep subseafloor sedimentary metagenomes.</title>
        <authorList>
            <person name="Kawai M."/>
            <person name="Futagami T."/>
            <person name="Toyoda A."/>
            <person name="Takaki Y."/>
            <person name="Nishi S."/>
            <person name="Hori S."/>
            <person name="Arai W."/>
            <person name="Tsubouchi T."/>
            <person name="Morono Y."/>
            <person name="Uchiyama I."/>
            <person name="Ito T."/>
            <person name="Fujiyama A."/>
            <person name="Inagaki F."/>
            <person name="Takami H."/>
        </authorList>
    </citation>
    <scope>NUCLEOTIDE SEQUENCE</scope>
    <source>
        <strain evidence="2">Expedition CK06-06</strain>
    </source>
</reference>
<proteinExistence type="predicted"/>
<sequence length="109" mass="12796">MLNVKLPNHPKIHKMEYFMEKLLTKYNIDVLILFGSVVKGLDNYRSDIDVLIVSDDMGRDWFERHQNAYSLSIGLIQPFVLTKKQFENAIENRQTIIWEALTDGKLLKK</sequence>
<gene>
    <name evidence="2" type="ORF">S01H4_13684</name>
</gene>
<evidence type="ECO:0000313" key="2">
    <source>
        <dbReference type="EMBL" id="GAG56529.1"/>
    </source>
</evidence>
<dbReference type="EMBL" id="BART01006020">
    <property type="protein sequence ID" value="GAG56529.1"/>
    <property type="molecule type" value="Genomic_DNA"/>
</dbReference>
<feature type="domain" description="Polymerase beta nucleotidyltransferase" evidence="1">
    <location>
        <begin position="21"/>
        <end position="107"/>
    </location>
</feature>
<dbReference type="SUPFAM" id="SSF81301">
    <property type="entry name" value="Nucleotidyltransferase"/>
    <property type="match status" value="1"/>
</dbReference>
<organism evidence="2">
    <name type="scientific">marine sediment metagenome</name>
    <dbReference type="NCBI Taxonomy" id="412755"/>
    <lineage>
        <taxon>unclassified sequences</taxon>
        <taxon>metagenomes</taxon>
        <taxon>ecological metagenomes</taxon>
    </lineage>
</organism>
<dbReference type="AlphaFoldDB" id="X0YK79"/>
<dbReference type="Pfam" id="PF18765">
    <property type="entry name" value="Polbeta"/>
    <property type="match status" value="1"/>
</dbReference>
<dbReference type="InterPro" id="IPR041633">
    <property type="entry name" value="Polbeta"/>
</dbReference>
<evidence type="ECO:0000259" key="1">
    <source>
        <dbReference type="Pfam" id="PF18765"/>
    </source>
</evidence>
<dbReference type="InterPro" id="IPR043519">
    <property type="entry name" value="NT_sf"/>
</dbReference>
<protein>
    <recommendedName>
        <fullName evidence="1">Polymerase beta nucleotidyltransferase domain-containing protein</fullName>
    </recommendedName>
</protein>